<dbReference type="Proteomes" id="UP000193244">
    <property type="component" value="Unassembled WGS sequence"/>
</dbReference>
<feature type="transmembrane region" description="Helical" evidence="8">
    <location>
        <begin position="367"/>
        <end position="389"/>
    </location>
</feature>
<dbReference type="InterPro" id="IPR043429">
    <property type="entry name" value="ArtM/GltK/GlnP/TcyL/YhdX-like"/>
</dbReference>
<dbReference type="GO" id="GO:0022857">
    <property type="term" value="F:transmembrane transporter activity"/>
    <property type="evidence" value="ECO:0007669"/>
    <property type="project" value="InterPro"/>
</dbReference>
<evidence type="ECO:0000313" key="13">
    <source>
        <dbReference type="Proteomes" id="UP000193244"/>
    </source>
</evidence>
<dbReference type="CDD" id="cd04301">
    <property type="entry name" value="NAT_SF"/>
    <property type="match status" value="1"/>
</dbReference>
<comment type="subcellular location">
    <subcellularLocation>
        <location evidence="1 8">Cell membrane</location>
        <topology evidence="1 8">Multi-pass membrane protein</topology>
    </subcellularLocation>
</comment>
<gene>
    <name evidence="12" type="ORF">SAMN06296010_0580</name>
</gene>
<evidence type="ECO:0000256" key="9">
    <source>
        <dbReference type="SAM" id="MobiDB-lite"/>
    </source>
</evidence>
<feature type="transmembrane region" description="Helical" evidence="8">
    <location>
        <begin position="327"/>
        <end position="347"/>
    </location>
</feature>
<dbReference type="InterPro" id="IPR010065">
    <property type="entry name" value="AA_ABC_transptr_permease_3TM"/>
</dbReference>
<dbReference type="Gene3D" id="3.40.630.30">
    <property type="match status" value="1"/>
</dbReference>
<dbReference type="CDD" id="cd06261">
    <property type="entry name" value="TM_PBP2"/>
    <property type="match status" value="1"/>
</dbReference>
<dbReference type="SUPFAM" id="SSF55729">
    <property type="entry name" value="Acyl-CoA N-acyltransferases (Nat)"/>
    <property type="match status" value="1"/>
</dbReference>
<dbReference type="SUPFAM" id="SSF161098">
    <property type="entry name" value="MetI-like"/>
    <property type="match status" value="1"/>
</dbReference>
<dbReference type="Pfam" id="PF00583">
    <property type="entry name" value="Acetyltransf_1"/>
    <property type="match status" value="1"/>
</dbReference>
<dbReference type="GO" id="GO:0006865">
    <property type="term" value="P:amino acid transport"/>
    <property type="evidence" value="ECO:0007669"/>
    <property type="project" value="UniProtKB-KW"/>
</dbReference>
<evidence type="ECO:0000256" key="5">
    <source>
        <dbReference type="ARBA" id="ARBA00022970"/>
    </source>
</evidence>
<dbReference type="NCBIfam" id="TIGR01726">
    <property type="entry name" value="HEQRo_perm_3TM"/>
    <property type="match status" value="1"/>
</dbReference>
<feature type="region of interest" description="Disordered" evidence="9">
    <location>
        <begin position="536"/>
        <end position="558"/>
    </location>
</feature>
<dbReference type="PANTHER" id="PTHR30614">
    <property type="entry name" value="MEMBRANE COMPONENT OF AMINO ACID ABC TRANSPORTER"/>
    <property type="match status" value="1"/>
</dbReference>
<proteinExistence type="inferred from homology"/>
<keyword evidence="13" id="KW-1185">Reference proteome</keyword>
<dbReference type="PROSITE" id="PS51186">
    <property type="entry name" value="GNAT"/>
    <property type="match status" value="1"/>
</dbReference>
<dbReference type="STRING" id="150121.SAMN06296010_0580"/>
<reference evidence="13" key="1">
    <citation type="submission" date="2017-04" db="EMBL/GenBank/DDBJ databases">
        <authorList>
            <person name="Varghese N."/>
            <person name="Submissions S."/>
        </authorList>
    </citation>
    <scope>NUCLEOTIDE SEQUENCE [LARGE SCALE GENOMIC DNA]</scope>
    <source>
        <strain evidence="13">VKM Ac-2510</strain>
    </source>
</reference>
<dbReference type="InterPro" id="IPR000182">
    <property type="entry name" value="GNAT_dom"/>
</dbReference>
<dbReference type="PROSITE" id="PS50928">
    <property type="entry name" value="ABC_TM1"/>
    <property type="match status" value="1"/>
</dbReference>
<sequence>MKEADMPIESLGLTSHSTDRFVYVSADDPIAEPLLRELEQEYDARYGEFFGEKASAEITRYPASAFSADEGGAFVLLMRDGVAIAGGAYKRFDERTAELKRIWTSSAHRRQGLARRVVAELEAEAVRRGYTRAYLTTGPRQPEAKRLYFQTGYTPLFDTTLDPEEVVVHGFAKSLDGEPLDVAGITAAHDEGVGRVAARGTSRRIETASDGLDTAAGGLLDQRGGGGAAGGLLDQRRAVKVVPTRHWWRWVLSALVAFAVLQFAWSLVTNKQYEWNVFAEYFFSQSVLNSLGVTLGLTVVSVIGGFILGAVLANFRLSKSPLLSGAAYVYIWFFRSVPLLVQILVWYNLGYLYPTLGLGTPFTTDFWLVEFSTTTLITAFAAATIGLTLHQAAYFAEIIRGGILSVDQGQLEASAALGLPRRVRFFRIILPQAARAILPNFFNEVIGLVKGTSVVFVVALPELFYTVQVIYNRNQRVIPMLLVAVVWYAIITTVLSIIQFYVERHYARGAHRELPPTPIQRATAWVKQQWARLGDETGDDPLAAEKNRRHDTVLGSGS</sequence>
<dbReference type="Gene3D" id="1.10.3720.10">
    <property type="entry name" value="MetI-like"/>
    <property type="match status" value="1"/>
</dbReference>
<dbReference type="PANTHER" id="PTHR30614:SF0">
    <property type="entry name" value="L-CYSTINE TRANSPORT SYSTEM PERMEASE PROTEIN TCYL"/>
    <property type="match status" value="1"/>
</dbReference>
<keyword evidence="6 8" id="KW-1133">Transmembrane helix</keyword>
<feature type="transmembrane region" description="Helical" evidence="8">
    <location>
        <begin position="288"/>
        <end position="315"/>
    </location>
</feature>
<keyword evidence="2 8" id="KW-0813">Transport</keyword>
<evidence type="ECO:0000256" key="1">
    <source>
        <dbReference type="ARBA" id="ARBA00004651"/>
    </source>
</evidence>
<feature type="transmembrane region" description="Helical" evidence="8">
    <location>
        <begin position="477"/>
        <end position="502"/>
    </location>
</feature>
<dbReference type="InterPro" id="IPR016181">
    <property type="entry name" value="Acyl_CoA_acyltransferase"/>
</dbReference>
<feature type="transmembrane region" description="Helical" evidence="8">
    <location>
        <begin position="247"/>
        <end position="268"/>
    </location>
</feature>
<evidence type="ECO:0000259" key="11">
    <source>
        <dbReference type="PROSITE" id="PS51186"/>
    </source>
</evidence>
<dbReference type="InterPro" id="IPR035906">
    <property type="entry name" value="MetI-like_sf"/>
</dbReference>
<keyword evidence="3" id="KW-1003">Cell membrane</keyword>
<keyword evidence="7 8" id="KW-0472">Membrane</keyword>
<feature type="transmembrane region" description="Helical" evidence="8">
    <location>
        <begin position="445"/>
        <end position="465"/>
    </location>
</feature>
<name>A0A1X7IJG6_9MICO</name>
<dbReference type="GO" id="GO:0043190">
    <property type="term" value="C:ATP-binding cassette (ABC) transporter complex"/>
    <property type="evidence" value="ECO:0007669"/>
    <property type="project" value="InterPro"/>
</dbReference>
<feature type="domain" description="ABC transmembrane type-1" evidence="10">
    <location>
        <begin position="287"/>
        <end position="499"/>
    </location>
</feature>
<feature type="domain" description="N-acetyltransferase" evidence="11">
    <location>
        <begin position="33"/>
        <end position="178"/>
    </location>
</feature>
<evidence type="ECO:0000313" key="12">
    <source>
        <dbReference type="EMBL" id="SMG14935.1"/>
    </source>
</evidence>
<evidence type="ECO:0000256" key="4">
    <source>
        <dbReference type="ARBA" id="ARBA00022692"/>
    </source>
</evidence>
<keyword evidence="4 8" id="KW-0812">Transmembrane</keyword>
<dbReference type="InterPro" id="IPR000515">
    <property type="entry name" value="MetI-like"/>
</dbReference>
<evidence type="ECO:0000256" key="3">
    <source>
        <dbReference type="ARBA" id="ARBA00022475"/>
    </source>
</evidence>
<evidence type="ECO:0000256" key="2">
    <source>
        <dbReference type="ARBA" id="ARBA00022448"/>
    </source>
</evidence>
<feature type="compositionally biased region" description="Basic and acidic residues" evidence="9">
    <location>
        <begin position="543"/>
        <end position="552"/>
    </location>
</feature>
<organism evidence="12 13">
    <name type="scientific">Agreia pratensis</name>
    <dbReference type="NCBI Taxonomy" id="150121"/>
    <lineage>
        <taxon>Bacteria</taxon>
        <taxon>Bacillati</taxon>
        <taxon>Actinomycetota</taxon>
        <taxon>Actinomycetes</taxon>
        <taxon>Micrococcales</taxon>
        <taxon>Microbacteriaceae</taxon>
        <taxon>Agreia</taxon>
    </lineage>
</organism>
<evidence type="ECO:0000256" key="6">
    <source>
        <dbReference type="ARBA" id="ARBA00022989"/>
    </source>
</evidence>
<comment type="similarity">
    <text evidence="8">Belongs to the binding-protein-dependent transport system permease family.</text>
</comment>
<evidence type="ECO:0000256" key="7">
    <source>
        <dbReference type="ARBA" id="ARBA00023136"/>
    </source>
</evidence>
<evidence type="ECO:0000259" key="10">
    <source>
        <dbReference type="PROSITE" id="PS50928"/>
    </source>
</evidence>
<evidence type="ECO:0000256" key="8">
    <source>
        <dbReference type="RuleBase" id="RU363032"/>
    </source>
</evidence>
<keyword evidence="5" id="KW-0029">Amino-acid transport</keyword>
<dbReference type="EMBL" id="FXAY01000001">
    <property type="protein sequence ID" value="SMG14935.1"/>
    <property type="molecule type" value="Genomic_DNA"/>
</dbReference>
<accession>A0A1X7IJG6</accession>
<dbReference type="Pfam" id="PF00528">
    <property type="entry name" value="BPD_transp_1"/>
    <property type="match status" value="1"/>
</dbReference>
<dbReference type="AlphaFoldDB" id="A0A1X7IJG6"/>
<dbReference type="GO" id="GO:0016747">
    <property type="term" value="F:acyltransferase activity, transferring groups other than amino-acyl groups"/>
    <property type="evidence" value="ECO:0007669"/>
    <property type="project" value="InterPro"/>
</dbReference>
<protein>
    <submittedName>
        <fullName evidence="12">Polar amino acid transport system permease protein</fullName>
    </submittedName>
</protein>